<evidence type="ECO:0000256" key="3">
    <source>
        <dbReference type="ARBA" id="ARBA00022478"/>
    </source>
</evidence>
<dbReference type="Gene3D" id="1.10.40.90">
    <property type="match status" value="1"/>
</dbReference>
<proteinExistence type="inferred from homology"/>
<evidence type="ECO:0000256" key="7">
    <source>
        <dbReference type="ARBA" id="ARBA00023163"/>
    </source>
</evidence>
<dbReference type="InterPro" id="IPR007080">
    <property type="entry name" value="RNA_pol_Rpb1_1"/>
</dbReference>
<evidence type="ECO:0000256" key="2">
    <source>
        <dbReference type="ARBA" id="ARBA00007207"/>
    </source>
</evidence>
<dbReference type="InterPro" id="IPR044893">
    <property type="entry name" value="RNA_pol_Rpb1_clamp_domain"/>
</dbReference>
<reference evidence="12" key="1">
    <citation type="journal article" date="2019" name="Front. Microbiol.">
        <title>Evolutionary Analysis of Unicellular Species in Chlamydomonadales Through Chloroplast Genome Comparison With the Colonial Volvocine Algae.</title>
        <authorList>
            <person name="Hu Y."/>
            <person name="Xing W."/>
            <person name="Song H."/>
            <person name="Zhu H."/>
            <person name="Liu G."/>
            <person name="Hu Z."/>
        </authorList>
    </citation>
    <scope>NUCLEOTIDE SEQUENCE</scope>
    <source>
        <strain evidence="12">YC149</strain>
    </source>
</reference>
<dbReference type="SMART" id="SM00663">
    <property type="entry name" value="RPOLA_N"/>
    <property type="match status" value="1"/>
</dbReference>
<evidence type="ECO:0000256" key="1">
    <source>
        <dbReference type="ARBA" id="ARBA00004026"/>
    </source>
</evidence>
<evidence type="ECO:0000256" key="4">
    <source>
        <dbReference type="ARBA" id="ARBA00022640"/>
    </source>
</evidence>
<feature type="domain" description="RNA polymerase N-terminal" evidence="11">
    <location>
        <begin position="1756"/>
        <end position="2037"/>
    </location>
</feature>
<gene>
    <name evidence="12" type="primary">rpoC1</name>
</gene>
<dbReference type="InterPro" id="IPR000722">
    <property type="entry name" value="RNA_pol_asu"/>
</dbReference>
<dbReference type="GO" id="GO:0003677">
    <property type="term" value="F:DNA binding"/>
    <property type="evidence" value="ECO:0007669"/>
    <property type="project" value="InterPro"/>
</dbReference>
<keyword evidence="4 12" id="KW-0934">Plastid</keyword>
<dbReference type="SUPFAM" id="SSF64484">
    <property type="entry name" value="beta and beta-prime subunits of DNA dependent RNA-polymerase"/>
    <property type="match status" value="2"/>
</dbReference>
<evidence type="ECO:0000256" key="6">
    <source>
        <dbReference type="ARBA" id="ARBA00022695"/>
    </source>
</evidence>
<dbReference type="Pfam" id="PF04983">
    <property type="entry name" value="RNA_pol_Rpb1_3"/>
    <property type="match status" value="1"/>
</dbReference>
<dbReference type="InterPro" id="IPR006592">
    <property type="entry name" value="RNA_pol_N"/>
</dbReference>
<dbReference type="InterPro" id="IPR045867">
    <property type="entry name" value="DNA-dir_RpoC_beta_prime"/>
</dbReference>
<dbReference type="Gene3D" id="2.40.40.20">
    <property type="match status" value="1"/>
</dbReference>
<protein>
    <recommendedName>
        <fullName evidence="9">DNA-directed RNA polymerase subunit</fullName>
        <ecNumber evidence="9">2.7.7.6</ecNumber>
    </recommendedName>
</protein>
<dbReference type="Gene3D" id="1.10.274.100">
    <property type="entry name" value="RNA polymerase Rpb1, domain 3"/>
    <property type="match status" value="1"/>
</dbReference>
<name>A0A6C0RX00_9CHLO</name>
<dbReference type="Pfam" id="PF04997">
    <property type="entry name" value="RNA_pol_Rpb1_1"/>
    <property type="match status" value="2"/>
</dbReference>
<dbReference type="PANTHER" id="PTHR19376">
    <property type="entry name" value="DNA-DIRECTED RNA POLYMERASE"/>
    <property type="match status" value="1"/>
</dbReference>
<comment type="function">
    <text evidence="1 9">DNA-dependent RNA polymerase catalyzes the transcription of DNA into RNA using the four ribonucleoside triphosphates as substrates.</text>
</comment>
<dbReference type="EMBL" id="MH511765">
    <property type="protein sequence ID" value="QIA46979.1"/>
    <property type="molecule type" value="Genomic_DNA"/>
</dbReference>
<dbReference type="InterPro" id="IPR042102">
    <property type="entry name" value="RNA_pol_Rpb1_3_sf"/>
</dbReference>
<evidence type="ECO:0000259" key="11">
    <source>
        <dbReference type="SMART" id="SM00663"/>
    </source>
</evidence>
<evidence type="ECO:0000313" key="12">
    <source>
        <dbReference type="EMBL" id="QIA46979.1"/>
    </source>
</evidence>
<keyword evidence="6 9" id="KW-0548">Nucleotidyltransferase</keyword>
<dbReference type="GO" id="GO:0003899">
    <property type="term" value="F:DNA-directed RNA polymerase activity"/>
    <property type="evidence" value="ECO:0007669"/>
    <property type="project" value="UniProtKB-EC"/>
</dbReference>
<keyword evidence="5 9" id="KW-0808">Transferase</keyword>
<evidence type="ECO:0000256" key="8">
    <source>
        <dbReference type="ARBA" id="ARBA00048552"/>
    </source>
</evidence>
<dbReference type="PANTHER" id="PTHR19376:SF54">
    <property type="entry name" value="DNA-DIRECTED RNA POLYMERASE SUBUNIT BETA"/>
    <property type="match status" value="1"/>
</dbReference>
<organism evidence="12">
    <name type="scientific">Yamagishiella unicocca</name>
    <dbReference type="NCBI Taxonomy" id="51707"/>
    <lineage>
        <taxon>Eukaryota</taxon>
        <taxon>Viridiplantae</taxon>
        <taxon>Chlorophyta</taxon>
        <taxon>core chlorophytes</taxon>
        <taxon>Chlorophyceae</taxon>
        <taxon>CS clade</taxon>
        <taxon>Chlamydomonadales</taxon>
        <taxon>Volvocaceae</taxon>
        <taxon>Yamagishiella</taxon>
    </lineage>
</organism>
<comment type="similarity">
    <text evidence="2">Belongs to the RNA polymerase beta' chain family. RpoC1 subfamily.</text>
</comment>
<evidence type="ECO:0000256" key="9">
    <source>
        <dbReference type="RuleBase" id="RU004279"/>
    </source>
</evidence>
<dbReference type="EC" id="2.7.7.6" evidence="9"/>
<accession>A0A6C0RX00</accession>
<dbReference type="GO" id="GO:0006351">
    <property type="term" value="P:DNA-templated transcription"/>
    <property type="evidence" value="ECO:0007669"/>
    <property type="project" value="InterPro"/>
</dbReference>
<keyword evidence="7 9" id="KW-0804">Transcription</keyword>
<dbReference type="InterPro" id="IPR007066">
    <property type="entry name" value="RNA_pol_Rpb1_3"/>
</dbReference>
<evidence type="ECO:0000256" key="5">
    <source>
        <dbReference type="ARBA" id="ARBA00022679"/>
    </source>
</evidence>
<sequence length="2221" mass="255913">MNNIHKHKRLESNILHLSSWVQELGNYKKGEGARKLGVSCKLNEKASQIALLPYSKFNSPSQFGHNNNKLFFHGTLKASAPLASFNNKTNLNIIRKIITTKNLSPFVNLPFGDEKNQNEIYFLKEKQMSKKKINLVNKPYYQSAEIQKDTIKNIPPMPGGDRTNAKLFRLKNQSQTSKTQNLDSKRFTEPIRNLVNLLGPFDTNKQIKNNNNIKTKIYNNKIYKKIPIVYKNLFTIFPLFLNSRVSLQAILAGKTKTLNNSRKKFKFSTLLFSTELYSQQNDNQQYNLQQTTKGFQSSYSKMMEINLITISLASANRIRQWAEKTLPNGKVVGEIINPETVHYKTLKPIKGGLFCERIFGPLKDHECACGKKFNIKNYLAKVTPNVTLLPRGDENNLVHKLQKRYFCRVCDVEYTYSIIRRTQLGFIQLASPTTHVWFVKGIPSYISILLDMKKKHLQNVTYNAETLTLEHAFRGRQYLPSSPSSIFESWQKIMKMQYPEKYGNKLDSTSTGSKKRKPLGNKQSTQKTELELKNQFNYNKKRISSSTLKSDTFSSKVLPLFLPSEEKKTKEENDPTPEIKDKRVPLTLFPQRENKKEGECISNHLLRLPLFRLPLFLPSEEKKSSFCSPFGGKEGERKESEALLTHSYLDASATKVYGSLKTWRKDQKLLYKQNKKKYYSQTKPSLLTELINNSSFTNINNNTLLSFKELKNQQAPLRLQLLIDTEQTNIPLEHNSLGKINNLTETEYKTLVTQKGIPLFLKSSQQSSLDDCKYSPEVRKKVLSGTVPPSVFFPLWGTKAFIFLPKEENEENEEKKRKNTVRKTALEKTEQSSYQYLNSSLRELNYCSNNSYHYIDTIKICSSIYSKNYSKKGRFPGRKKPPQRGSWFILASNFSTKKTQNQKVTNNYCSSEARLNLTNIYISMQNDLQLLITLLVKEMDCTINKKAFTNNVSLTQIFSYINALVHFSFNNSFLSSNNSAFFYKQELLNMLKLKTKKQPIPLYLLFVSKDQLFLNILRTKLFHGTYKTFLPAVPSNAVYKYEATTKLKHGSQAGLSDTLGKVVEVRSKKNCSLFFNIPLVFSQQLLSYSVLKVWKIFIKINQKTICFLTTNNEKVKPDKLSKHKFSASEQSVFTSELVSFNETIKKMPYSPGSLEILNDFACNIQLDKYKYCSLTKAKKLNTGQVVVNSASKLNVFTKHFINSLVNFTHKTLSSKKPCFLTASLDLFSLQSLAQNTKKQHASYKDLQSLFILTKSLKSYNLKSFPFGDEKYTTKLAVMLLLNLTNHITARSLNDKKKKITTKIKIFNSFKNQLKIKLVKRLQAFYLFNQGLHHLELVKNLSKKNRSLINAYNSKYIPFGFVCLWQKEGERKAEDILSPNGYLQSHQIEKRQQVLRQILVKANNHSPLANFFITLSPVGGQHSAKQINKSLKYLGSLKTSKILTLYFFFLKQNKKKLAYKLYNSLMADFETTENKYLKYLFVLKTFFSYKFKSGGNIQENSKYSLLNKPNTYFKKIKNANPYGKHYYVMHNLSNRSPKSNASQCVESNVKNLLVNNIYSLSHRELWEQEKDWQDFAYYYYSPTNITDIPIPLYKHRNYDLLFSIDNTLTYTASDHFPVQTQYYSLGMNINTAFSGAGLIQKLLNEFNYSELKKMDKQNRILLFEYNKHIKKLKKIMHSRLIKSRLEYYKACHIRDVLIRRTKLTRKIFNKVLPYDFIGNTPVTSANKSQNSLKDQPSMVMSATSGKQTSHTIETNGLNMILTLLPVLPPVLRPVLKMSGQFTISDLNRLYQRIIYRNERLKKFLKDPALSSSFEMKYAQRLLQEAVDNLIQNGKSGVVPEKDARGRLLKSLSDILKGKQGRFRQYLLGKRVDYSGRSVIVVGPRLKLHECGIPKEMALVLYSPFLIKRILNEKLADTYLSAKKLIQTNPLLVSQLLREIMKSCPVLLNRAPTLHRLGFQAFQPKLVDGKAILLHPLVCPAFNADFDGDQMAVHVPITFEARAEAWKLMLARNNLLSPATGEPIILPSQDMVLGCYYLTTNCAEKWSKYKKGSGMYFHNINDVLKAYNQQLIHVHAIIWVNITGHVENANTLEQPLELRISLPGFKLNKRKQVKKILVNNNKHIKELLPLSGEEKQNKVKDQLNYIEIYSKSHNILTFNSTLTNQIIRTTPGKILFNMIIKNAIEKRPALLSKYTYEAGLIKNKLINTFDLETTNFFTFTKGT</sequence>
<comment type="catalytic activity">
    <reaction evidence="8 9">
        <text>RNA(n) + a ribonucleoside 5'-triphosphate = RNA(n+1) + diphosphate</text>
        <dbReference type="Rhea" id="RHEA:21248"/>
        <dbReference type="Rhea" id="RHEA-COMP:14527"/>
        <dbReference type="Rhea" id="RHEA-COMP:17342"/>
        <dbReference type="ChEBI" id="CHEBI:33019"/>
        <dbReference type="ChEBI" id="CHEBI:61557"/>
        <dbReference type="ChEBI" id="CHEBI:140395"/>
        <dbReference type="EC" id="2.7.7.6"/>
    </reaction>
</comment>
<keyword evidence="3 9" id="KW-0240">DNA-directed RNA polymerase</keyword>
<dbReference type="GO" id="GO:0000428">
    <property type="term" value="C:DNA-directed RNA polymerase complex"/>
    <property type="evidence" value="ECO:0007669"/>
    <property type="project" value="UniProtKB-KW"/>
</dbReference>
<feature type="region of interest" description="Disordered" evidence="10">
    <location>
        <begin position="504"/>
        <end position="530"/>
    </location>
</feature>
<evidence type="ECO:0000256" key="10">
    <source>
        <dbReference type="SAM" id="MobiDB-lite"/>
    </source>
</evidence>
<dbReference type="Pfam" id="PF00623">
    <property type="entry name" value="RNA_pol_Rpb1_2"/>
    <property type="match status" value="1"/>
</dbReference>
<geneLocation type="plastid" evidence="12"/>
<dbReference type="Gene3D" id="4.10.860.120">
    <property type="entry name" value="RNA polymerase II, clamp domain"/>
    <property type="match status" value="1"/>
</dbReference>